<evidence type="ECO:0000256" key="1">
    <source>
        <dbReference type="ARBA" id="ARBA00022722"/>
    </source>
</evidence>
<dbReference type="GO" id="GO:0016829">
    <property type="term" value="F:lyase activity"/>
    <property type="evidence" value="ECO:0007669"/>
    <property type="project" value="UniProtKB-KW"/>
</dbReference>
<dbReference type="Gene3D" id="3.90.1140.10">
    <property type="entry name" value="Cyclic phosphodiesterase"/>
    <property type="match status" value="1"/>
</dbReference>
<name>A0A8T2QU57_CERRI</name>
<accession>A0A8T2QU57</accession>
<evidence type="ECO:0000256" key="2">
    <source>
        <dbReference type="ARBA" id="ARBA00022801"/>
    </source>
</evidence>
<comment type="similarity">
    <text evidence="5">Belongs to the 2H phosphoesterase superfamily. USB1 family.</text>
</comment>
<keyword evidence="3" id="KW-0456">Lyase</keyword>
<evidence type="ECO:0000256" key="4">
    <source>
        <dbReference type="ARBA" id="ARBA00023242"/>
    </source>
</evidence>
<dbReference type="GO" id="GO:0005634">
    <property type="term" value="C:nucleus"/>
    <property type="evidence" value="ECO:0007669"/>
    <property type="project" value="UniProtKB-SubCell"/>
</dbReference>
<evidence type="ECO:0000256" key="3">
    <source>
        <dbReference type="ARBA" id="ARBA00023239"/>
    </source>
</evidence>
<dbReference type="OrthoDB" id="49151at2759"/>
<dbReference type="Pfam" id="PF09749">
    <property type="entry name" value="HVSL"/>
    <property type="match status" value="1"/>
</dbReference>
<comment type="caution">
    <text evidence="6">The sequence shown here is derived from an EMBL/GenBank/DDBJ whole genome shotgun (WGS) entry which is preliminary data.</text>
</comment>
<dbReference type="GO" id="GO:1990838">
    <property type="term" value="F:poly(U)-specific exoribonuclease activity, producing 3' uridine cyclic phosphate ends"/>
    <property type="evidence" value="ECO:0007669"/>
    <property type="project" value="UniProtKB-UniRule"/>
</dbReference>
<evidence type="ECO:0000313" key="6">
    <source>
        <dbReference type="EMBL" id="KAH7286995.1"/>
    </source>
</evidence>
<evidence type="ECO:0000313" key="7">
    <source>
        <dbReference type="Proteomes" id="UP000825935"/>
    </source>
</evidence>
<proteinExistence type="inferred from homology"/>
<keyword evidence="1 5" id="KW-0540">Nuclease</keyword>
<gene>
    <name evidence="6" type="ORF">KP509_32G032100</name>
</gene>
<reference evidence="6" key="1">
    <citation type="submission" date="2021-08" db="EMBL/GenBank/DDBJ databases">
        <title>WGS assembly of Ceratopteris richardii.</title>
        <authorList>
            <person name="Marchant D.B."/>
            <person name="Chen G."/>
            <person name="Jenkins J."/>
            <person name="Shu S."/>
            <person name="Leebens-Mack J."/>
            <person name="Grimwood J."/>
            <person name="Schmutz J."/>
            <person name="Soltis P."/>
            <person name="Soltis D."/>
            <person name="Chen Z.-H."/>
        </authorList>
    </citation>
    <scope>NUCLEOTIDE SEQUENCE</scope>
    <source>
        <strain evidence="6">Whitten #5841</strain>
        <tissue evidence="6">Leaf</tissue>
    </source>
</reference>
<dbReference type="EC" id="3.1.4.-" evidence="5"/>
<dbReference type="HAMAP" id="MF_03040">
    <property type="entry name" value="USB1"/>
    <property type="match status" value="1"/>
</dbReference>
<comment type="subcellular location">
    <subcellularLocation>
        <location evidence="5">Nucleus</location>
    </subcellularLocation>
</comment>
<dbReference type="FunFam" id="3.90.1140.10:FF:000008">
    <property type="entry name" value="U6 snRNA phosphodiesterase"/>
    <property type="match status" value="1"/>
</dbReference>
<dbReference type="InterPro" id="IPR027521">
    <property type="entry name" value="Usb1"/>
</dbReference>
<comment type="function">
    <text evidence="5">Phosphodiesterase responsible for the U6 snRNA 3' end processing. Acts as an exoribonuclease (RNase) responsible for trimming the poly(U) tract of the last nucleotides in the pre-U6 snRNA molecule, leading to the formation of mature U6 snRNA.</text>
</comment>
<sequence length="301" mass="34770">MDSLQCYASDSDSSEQEIYLERSQKKAKLTDVCDRDMPFAAACGTSDEFTHSKYTDEDSCRLPPPPMELLTTSNSISILQSESHFGRIRSFPHVEGNYALHVYIPVPLSALSKWQLEPLIKKAYSIAPELKSMEMDEQSQELKLSKEYHISLSRTVAVRLHQINSIVTMLQNKFERQKGFWFELNRWELFINDEKTRSFLSLEVVGKGLVEICRQIQLVDEVFQLHNLPVYYKTPRPHASVAWALGDRVPSLERAVEELRKVTEVDRHVSLCGQLLKRLECKVGSRTYCIWKEKVQHSVPY</sequence>
<feature type="active site" description="Proton donor/acceptor" evidence="5">
    <location>
        <position position="238"/>
    </location>
</feature>
<dbReference type="OMA" id="KTVVLQY"/>
<feature type="active site" description="Proton donor/acceptor" evidence="5">
    <location>
        <position position="149"/>
    </location>
</feature>
<evidence type="ECO:0000256" key="5">
    <source>
        <dbReference type="HAMAP-Rule" id="MF_03040"/>
    </source>
</evidence>
<protein>
    <recommendedName>
        <fullName evidence="5">U6 snRNA phosphodiesterase</fullName>
        <ecNumber evidence="5">3.1.4.-</ecNumber>
    </recommendedName>
</protein>
<keyword evidence="7" id="KW-1185">Reference proteome</keyword>
<dbReference type="EMBL" id="CM035437">
    <property type="protein sequence ID" value="KAH7286994.1"/>
    <property type="molecule type" value="Genomic_DNA"/>
</dbReference>
<dbReference type="PANTHER" id="PTHR13522">
    <property type="entry name" value="U6 SNRNA PHOSPHODIESTERASE 1"/>
    <property type="match status" value="1"/>
</dbReference>
<keyword evidence="2 5" id="KW-0378">Hydrolase</keyword>
<dbReference type="PANTHER" id="PTHR13522:SF3">
    <property type="entry name" value="U6 SNRNA PHOSPHODIESTERASE 1"/>
    <property type="match status" value="1"/>
</dbReference>
<dbReference type="Proteomes" id="UP000825935">
    <property type="component" value="Chromosome 32"/>
</dbReference>
<organism evidence="6 7">
    <name type="scientific">Ceratopteris richardii</name>
    <name type="common">Triangle waterfern</name>
    <dbReference type="NCBI Taxonomy" id="49495"/>
    <lineage>
        <taxon>Eukaryota</taxon>
        <taxon>Viridiplantae</taxon>
        <taxon>Streptophyta</taxon>
        <taxon>Embryophyta</taxon>
        <taxon>Tracheophyta</taxon>
        <taxon>Polypodiopsida</taxon>
        <taxon>Polypodiidae</taxon>
        <taxon>Polypodiales</taxon>
        <taxon>Pteridineae</taxon>
        <taxon>Pteridaceae</taxon>
        <taxon>Parkerioideae</taxon>
        <taxon>Ceratopteris</taxon>
    </lineage>
</organism>
<dbReference type="AlphaFoldDB" id="A0A8T2QU57"/>
<keyword evidence="4 5" id="KW-0539">Nucleus</keyword>
<dbReference type="EMBL" id="CM035437">
    <property type="protein sequence ID" value="KAH7286995.1"/>
    <property type="molecule type" value="Genomic_DNA"/>
</dbReference>
<dbReference type="GO" id="GO:0034477">
    <property type="term" value="P:U6 snRNA 3'-end processing"/>
    <property type="evidence" value="ECO:0007669"/>
    <property type="project" value="UniProtKB-UniRule"/>
</dbReference>